<feature type="region of interest" description="Disordered" evidence="1">
    <location>
        <begin position="1106"/>
        <end position="1128"/>
    </location>
</feature>
<evidence type="ECO:0000313" key="3">
    <source>
        <dbReference type="Proteomes" id="UP000018201"/>
    </source>
</evidence>
<gene>
    <name evidence="2" type="ORF">EPH_0008230</name>
</gene>
<accession>U6GHD0</accession>
<protein>
    <submittedName>
        <fullName evidence="2">Uncharacterized protein</fullName>
    </submittedName>
</protein>
<evidence type="ECO:0000256" key="1">
    <source>
        <dbReference type="SAM" id="MobiDB-lite"/>
    </source>
</evidence>
<dbReference type="VEuPathDB" id="ToxoDB:EPH_0008230"/>
<sequence length="1180" mass="126941">MTIPLRLTPFGLEQRGVYLQQDRHDEYYEQLLSPSQSRSTRRDCCCISLLLLGDQNAGKSALLYSLVASKDPMYTALTSLLPIIQGEFSNRREVLSETGAAAALGGADGQIRPAAMAESDPACAATRLTEKGGWEQVHHSLPEKTAADEDSTGTATAVEVEAVEALVRRSRDELPFLDSDVARSAALLSAEDFAFFCTEFGIQILQQHQQQRHGFWNKVSGSRYVLLHLLEFGGDHLDRMHAFYNLGGSCNSSSRKSNSSGSNSTCCGKCTFSDNCSKCDQAAAAALLRQERGFGDHDAALRALNKSEVESCVKEGKGSEGSTDQAPVAPADQAVIPNVSATRATVLAQSLRRSFTLAAEVPVVVYFVNCCTMFTPAVHNAEASTAVTAAVELSSSAFLRLLLRLHACCAFLQSTENRRRPVHFACSRLSCRLAISTGVDEATGDASAEAVAASATGCCCSGFDEKESFRKAVEALKAFVSMTISDSAAEAGASETVAGKVPVPGEERITSVKVALNQPFESLYSRFVAGADSSSSQNSGSSRTNTISWTPFEDCWGVSECARLKAEDEQLQQCTSVVFLQRLLKFFWDVCSPLPLCSSWDFRGVSAVRVLERNSHSRKQQHPLSPQRRQHEAWGPDWQLCVVSVIAFLARMLALLAEEEGLTEARTAAALGGGAVVKMHEHSLKNKGTLPSMDLGNEEATAFEGRWPKRGENSAEWQHLQLLQQSDIMTGETGRQLISLFSSCARLHRQQQQQQVPSNEVSVDLWLSSADWRDFISDFDPMGGQLQQQPEPESLHKQLKHITLSATGEIVIASAAEGDNLLLLPAATAAAAFTPLALELVSLGCCLPCCVNGGPWGPVVVQLPLDLKPIEKHMTLLLLPQELQKPLAAIQQQLQQAYCPPVPLNPKELLEGESIPCLAAVRLPFHPAVAGLFDSILSSCAREPLSADFWMAGAAAAVAAVTASASGAGVPDAEADAESGRLSKLAEVSNTVGAALSAAARITQALLRQKLQQELLEGEEMKEKALGDKAFINSLQLLLQLAGDAVLLQQMTAAATSAKGSQQQERKPHKPGESTGGKEWQHRTGGPYCSQHQLFWTVSLQPPAANAANDSSSHVSERLSAAGTKAAQAGREYRRERMAAPYWGPLLLATSIVLDSSAAYHTTALRFPELACAMTVFKNP</sequence>
<reference evidence="2" key="2">
    <citation type="submission" date="2013-10" db="EMBL/GenBank/DDBJ databases">
        <authorList>
            <person name="Aslett M."/>
        </authorList>
    </citation>
    <scope>NUCLEOTIDE SEQUENCE [LARGE SCALE GENOMIC DNA]</scope>
    <source>
        <strain evidence="2">Houghton</strain>
    </source>
</reference>
<feature type="region of interest" description="Disordered" evidence="1">
    <location>
        <begin position="1056"/>
        <end position="1084"/>
    </location>
</feature>
<reference evidence="2" key="1">
    <citation type="submission" date="2013-10" db="EMBL/GenBank/DDBJ databases">
        <title>Genomic analysis of the causative agents of coccidiosis in chickens.</title>
        <authorList>
            <person name="Reid A.J."/>
            <person name="Blake D."/>
            <person name="Billington K."/>
            <person name="Browne H."/>
            <person name="Dunn M."/>
            <person name="Hung S."/>
            <person name="Kawahara F."/>
            <person name="Miranda-Saavedra D."/>
            <person name="Mourier T."/>
            <person name="Nagra H."/>
            <person name="Otto T.D."/>
            <person name="Rawlings N."/>
            <person name="Sanchez A."/>
            <person name="Sanders M."/>
            <person name="Subramaniam C."/>
            <person name="Tay Y."/>
            <person name="Dear P."/>
            <person name="Doerig C."/>
            <person name="Gruber A."/>
            <person name="Parkinson J."/>
            <person name="Shirley M."/>
            <person name="Wan K.L."/>
            <person name="Berriman M."/>
            <person name="Tomley F."/>
            <person name="Pain A."/>
        </authorList>
    </citation>
    <scope>NUCLEOTIDE SEQUENCE [LARGE SCALE GENOMIC DNA]</scope>
    <source>
        <strain evidence="2">Houghton</strain>
    </source>
</reference>
<dbReference type="OrthoDB" id="448550at2759"/>
<dbReference type="EMBL" id="HG691654">
    <property type="protein sequence ID" value="CDI78982.1"/>
    <property type="molecule type" value="Genomic_DNA"/>
</dbReference>
<dbReference type="Proteomes" id="UP000018201">
    <property type="component" value="Unassembled WGS sequence"/>
</dbReference>
<keyword evidence="3" id="KW-1185">Reference proteome</keyword>
<name>U6GHD0_9EIME</name>
<dbReference type="AlphaFoldDB" id="U6GHD0"/>
<organism evidence="2 3">
    <name type="scientific">Eimeria praecox</name>
    <dbReference type="NCBI Taxonomy" id="51316"/>
    <lineage>
        <taxon>Eukaryota</taxon>
        <taxon>Sar</taxon>
        <taxon>Alveolata</taxon>
        <taxon>Apicomplexa</taxon>
        <taxon>Conoidasida</taxon>
        <taxon>Coccidia</taxon>
        <taxon>Eucoccidiorida</taxon>
        <taxon>Eimeriorina</taxon>
        <taxon>Eimeriidae</taxon>
        <taxon>Eimeria</taxon>
    </lineage>
</organism>
<proteinExistence type="predicted"/>
<evidence type="ECO:0000313" key="2">
    <source>
        <dbReference type="EMBL" id="CDI78982.1"/>
    </source>
</evidence>